<proteinExistence type="predicted"/>
<reference evidence="1 2" key="1">
    <citation type="submission" date="2015-02" db="EMBL/GenBank/DDBJ databases">
        <title>Draft genome sequence of Aspergillus parasiticus SU-1.</title>
        <authorList>
            <person name="Yu J."/>
            <person name="Fedorova N."/>
            <person name="Yin Y."/>
            <person name="Losada L."/>
            <person name="Zafar N."/>
            <person name="Taujale R."/>
            <person name="Ehrlich K.C."/>
            <person name="Bhatnagar D."/>
            <person name="Cleveland T.E."/>
            <person name="Bennett J.W."/>
            <person name="Nierman W.C."/>
        </authorList>
    </citation>
    <scope>NUCLEOTIDE SEQUENCE [LARGE SCALE GENOMIC DNA]</scope>
    <source>
        <strain evidence="2">ATCC 56775 / NRRL 5862 / SRRC 143 / SU-1</strain>
    </source>
</reference>
<comment type="caution">
    <text evidence="1">The sequence shown here is derived from an EMBL/GenBank/DDBJ whole genome shotgun (WGS) entry which is preliminary data.</text>
</comment>
<accession>A0A0F0IE89</accession>
<organism evidence="1 2">
    <name type="scientific">Aspergillus parasiticus (strain ATCC 56775 / NRRL 5862 / SRRC 143 / SU-1)</name>
    <dbReference type="NCBI Taxonomy" id="1403190"/>
    <lineage>
        <taxon>Eukaryota</taxon>
        <taxon>Fungi</taxon>
        <taxon>Dikarya</taxon>
        <taxon>Ascomycota</taxon>
        <taxon>Pezizomycotina</taxon>
        <taxon>Eurotiomycetes</taxon>
        <taxon>Eurotiomycetidae</taxon>
        <taxon>Eurotiales</taxon>
        <taxon>Aspergillaceae</taxon>
        <taxon>Aspergillus</taxon>
        <taxon>Aspergillus subgen. Circumdati</taxon>
    </lineage>
</organism>
<dbReference type="AlphaFoldDB" id="A0A0F0IE89"/>
<dbReference type="EMBL" id="JZEE01000319">
    <property type="protein sequence ID" value="KJK66114.1"/>
    <property type="molecule type" value="Genomic_DNA"/>
</dbReference>
<dbReference type="PANTHER" id="PTHR38797">
    <property type="entry name" value="NUCLEAR PORE COMPLEX PROTEIN NUP85-RELATED"/>
    <property type="match status" value="1"/>
</dbReference>
<evidence type="ECO:0000313" key="1">
    <source>
        <dbReference type="EMBL" id="KJK66114.1"/>
    </source>
</evidence>
<name>A0A0F0IE89_ASPPU</name>
<dbReference type="PANTHER" id="PTHR38797:SF7">
    <property type="entry name" value="TRANSCRIPTION FACTOR DOMAIN-CONTAINING PROTEIN"/>
    <property type="match status" value="1"/>
</dbReference>
<protein>
    <submittedName>
        <fullName evidence="1">Uncharacterized protein</fullName>
    </submittedName>
</protein>
<dbReference type="OrthoDB" id="5403091at2759"/>
<sequence>MYHLRDSLLSPSPKAPLYWRTGDGVDSLEGYLHSLWHMYYQLGLHTSHETPDQDRLVLDIIRIQGKGPLTRPVSGVYGIDIARTVEGTLWNDLPFLVTDMTEFWINNCAPMAGAQRLNFASFLAKLASTRICEDRMCQIALILFRTTFEEGRDLRTTEEPDKEEPGRSMRTLDLVHLLPAAFAWIKEAGQNLIQLSDVFWNDCPSTIGQLTRY</sequence>
<dbReference type="Proteomes" id="UP000033540">
    <property type="component" value="Unassembled WGS sequence"/>
</dbReference>
<gene>
    <name evidence="1" type="ORF">P875_00021766</name>
</gene>
<dbReference type="Pfam" id="PF12311">
    <property type="entry name" value="DUF3632"/>
    <property type="match status" value="1"/>
</dbReference>
<dbReference type="InterPro" id="IPR053204">
    <property type="entry name" value="Oxopyrrolidines_Biosynth-assoc"/>
</dbReference>
<dbReference type="InterPro" id="IPR022085">
    <property type="entry name" value="OpdG"/>
</dbReference>
<evidence type="ECO:0000313" key="2">
    <source>
        <dbReference type="Proteomes" id="UP000033540"/>
    </source>
</evidence>